<dbReference type="RefSeq" id="WP_345063548.1">
    <property type="nucleotide sequence ID" value="NZ_BAABCN010000002.1"/>
</dbReference>
<name>A0ABP7KAG7_9MICO</name>
<dbReference type="SUPFAM" id="SSF56112">
    <property type="entry name" value="Protein kinase-like (PK-like)"/>
    <property type="match status" value="1"/>
</dbReference>
<sequence>MASLNHLDRYRQVAQILAKHGLGYLIGELGLERWRAAVDAAPGDAGTHLTNPAHLRAALEELGPTFIKLGQLLSTRSDLLPPEYVAELSKLQSGAPPVPSKIVLQVIRTELGAAVGDLFAEFDEKPLASASIGQAHAAVLKDGTRVVVKVRRPGAVAQIHEDLEILQNLASQATDRWEIAAEYDLVGLVDQFATTIRAELDYLREARNAERFAENFRGSEIHIPQIFWKTTTSRVLTLERITGVKVDDLPGIDRAEIDRSQVVTRAVDAIAQMVFVDGFFHADPHPGNLFIEADGRIGLIDFGMVGAIGDELREHLVALLAALSQDDSERITSALIPLTSTGARIDRPRLRRDVAHFMTLYQGKQLGDLEIGPLIIELLAVLRRHRLQLDPQLVMLVRMLSMVEGIGVRLDPTFNLGVAIRPYATRFAAEQLSPRAIAARAVQVSRQLAALGLELPVKLRTLADSIGPNGIEIHIDAAELEPLVGRTERIGNRLVAAIIASALIGGIGQLTTKSDSRWRAWGGPLMSAGVGAISTLGAYLALTARRHRRKP</sequence>
<dbReference type="Pfam" id="PF03109">
    <property type="entry name" value="ABC1"/>
    <property type="match status" value="1"/>
</dbReference>
<evidence type="ECO:0000256" key="2">
    <source>
        <dbReference type="SAM" id="Phobius"/>
    </source>
</evidence>
<reference evidence="5" key="1">
    <citation type="journal article" date="2019" name="Int. J. Syst. Evol. Microbiol.">
        <title>The Global Catalogue of Microorganisms (GCM) 10K type strain sequencing project: providing services to taxonomists for standard genome sequencing and annotation.</title>
        <authorList>
            <consortium name="The Broad Institute Genomics Platform"/>
            <consortium name="The Broad Institute Genome Sequencing Center for Infectious Disease"/>
            <person name="Wu L."/>
            <person name="Ma J."/>
        </authorList>
    </citation>
    <scope>NUCLEOTIDE SEQUENCE [LARGE SCALE GENOMIC DNA]</scope>
    <source>
        <strain evidence="5">JCM 17021</strain>
    </source>
</reference>
<organism evidence="4 5">
    <name type="scientific">Leifsonia kafniensis</name>
    <dbReference type="NCBI Taxonomy" id="475957"/>
    <lineage>
        <taxon>Bacteria</taxon>
        <taxon>Bacillati</taxon>
        <taxon>Actinomycetota</taxon>
        <taxon>Actinomycetes</taxon>
        <taxon>Micrococcales</taxon>
        <taxon>Microbacteriaceae</taxon>
        <taxon>Leifsonia</taxon>
    </lineage>
</organism>
<evidence type="ECO:0000256" key="1">
    <source>
        <dbReference type="ARBA" id="ARBA00009670"/>
    </source>
</evidence>
<evidence type="ECO:0000313" key="5">
    <source>
        <dbReference type="Proteomes" id="UP001501803"/>
    </source>
</evidence>
<protein>
    <submittedName>
        <fullName evidence="4">AarF/ABC1/UbiB kinase family protein</fullName>
    </submittedName>
</protein>
<dbReference type="InterPro" id="IPR011009">
    <property type="entry name" value="Kinase-like_dom_sf"/>
</dbReference>
<accession>A0ABP7KAG7</accession>
<feature type="transmembrane region" description="Helical" evidence="2">
    <location>
        <begin position="518"/>
        <end position="542"/>
    </location>
</feature>
<feature type="domain" description="ABC1 atypical kinase-like" evidence="3">
    <location>
        <begin position="90"/>
        <end position="333"/>
    </location>
</feature>
<evidence type="ECO:0000259" key="3">
    <source>
        <dbReference type="Pfam" id="PF03109"/>
    </source>
</evidence>
<dbReference type="PANTHER" id="PTHR10566:SF113">
    <property type="entry name" value="PROTEIN ACTIVITY OF BC1 COMPLEX KINASE 7, CHLOROPLASTIC"/>
    <property type="match status" value="1"/>
</dbReference>
<proteinExistence type="inferred from homology"/>
<keyword evidence="2" id="KW-0472">Membrane</keyword>
<keyword evidence="4" id="KW-0418">Kinase</keyword>
<dbReference type="GO" id="GO:0016301">
    <property type="term" value="F:kinase activity"/>
    <property type="evidence" value="ECO:0007669"/>
    <property type="project" value="UniProtKB-KW"/>
</dbReference>
<dbReference type="InterPro" id="IPR004147">
    <property type="entry name" value="ABC1_dom"/>
</dbReference>
<dbReference type="InterPro" id="IPR050154">
    <property type="entry name" value="UbiB_kinase"/>
</dbReference>
<gene>
    <name evidence="4" type="ORF">GCM10022381_12660</name>
</gene>
<comment type="caution">
    <text evidence="4">The sequence shown here is derived from an EMBL/GenBank/DDBJ whole genome shotgun (WGS) entry which is preliminary data.</text>
</comment>
<dbReference type="PANTHER" id="PTHR10566">
    <property type="entry name" value="CHAPERONE-ACTIVITY OF BC1 COMPLEX CABC1 -RELATED"/>
    <property type="match status" value="1"/>
</dbReference>
<keyword evidence="2" id="KW-1133">Transmembrane helix</keyword>
<keyword evidence="4" id="KW-0808">Transferase</keyword>
<dbReference type="CDD" id="cd05121">
    <property type="entry name" value="ABC1_ADCK3-like"/>
    <property type="match status" value="1"/>
</dbReference>
<keyword evidence="5" id="KW-1185">Reference proteome</keyword>
<evidence type="ECO:0000313" key="4">
    <source>
        <dbReference type="EMBL" id="GAA3871009.1"/>
    </source>
</evidence>
<keyword evidence="2" id="KW-0812">Transmembrane</keyword>
<dbReference type="Proteomes" id="UP001501803">
    <property type="component" value="Unassembled WGS sequence"/>
</dbReference>
<comment type="similarity">
    <text evidence="1">Belongs to the protein kinase superfamily. ADCK protein kinase family.</text>
</comment>
<dbReference type="EMBL" id="BAABCN010000002">
    <property type="protein sequence ID" value="GAA3871009.1"/>
    <property type="molecule type" value="Genomic_DNA"/>
</dbReference>